<accession>A0A248JWG1</accession>
<evidence type="ECO:0000256" key="3">
    <source>
        <dbReference type="ARBA" id="ARBA00022679"/>
    </source>
</evidence>
<feature type="transmembrane region" description="Helical" evidence="8">
    <location>
        <begin position="23"/>
        <end position="45"/>
    </location>
</feature>
<comment type="catalytic activity">
    <reaction evidence="1">
        <text>ATP + protein L-histidine = ADP + protein N-phospho-L-histidine.</text>
        <dbReference type="EC" id="2.7.13.3"/>
    </reaction>
</comment>
<evidence type="ECO:0000256" key="6">
    <source>
        <dbReference type="ARBA" id="ARBA00022840"/>
    </source>
</evidence>
<dbReference type="GO" id="GO:0005524">
    <property type="term" value="F:ATP binding"/>
    <property type="evidence" value="ECO:0007669"/>
    <property type="project" value="UniProtKB-KW"/>
</dbReference>
<dbReference type="Gene3D" id="3.30.565.10">
    <property type="entry name" value="Histidine kinase-like ATPase, C-terminal domain"/>
    <property type="match status" value="1"/>
</dbReference>
<name>A0A248JWG1_9PROT</name>
<sequence>MSWASPAPPSTAGWRSMVFKSSFSTALTLRVTLLCLSCVALGLLLQATDYHATEALVLFLIAFQIGGVVRVVNTTNRELARFLNALSHSDFTQSFSYRAMGPSFQELGQAFAGVFDRFRDARADAERKADYLNVLVEHVPVALAEVHPDGRVNLLNNVARRLIGHDDLNRRLVDGGTLDSALRVLEPGKSALLKVAGGITPLHLTVRATQLTLAEGPRLLISLQNIGGELEATEVKAWSDLVRVLTHEMMNSLTPVSSLAGTAQSLLADLRTQLETIPGLPPAVLLDAADAGEAMDTVTRRAGGLLRFVERYRRFTQMPRPKVERLKVRELFGRVERLMGPAMAEHGVALEVVVLPPSLEISADPDLIDQVLINLVKNAVEALDEWKAGGTATRAPAITLAAHLDVTGQLNLLVRDNGPGIPPEVADKIFVPFYTTKREGSGIGLPLARQIMLAHGGTIAASPVEGGGTVFTLRF</sequence>
<organism evidence="10 11">
    <name type="scientific">Nitrospirillum viridazoti CBAmc</name>
    <dbReference type="NCBI Taxonomy" id="1441467"/>
    <lineage>
        <taxon>Bacteria</taxon>
        <taxon>Pseudomonadati</taxon>
        <taxon>Pseudomonadota</taxon>
        <taxon>Alphaproteobacteria</taxon>
        <taxon>Rhodospirillales</taxon>
        <taxon>Azospirillaceae</taxon>
        <taxon>Nitrospirillum</taxon>
        <taxon>Nitrospirillum viridazoti</taxon>
    </lineage>
</organism>
<dbReference type="PANTHER" id="PTHR42878">
    <property type="entry name" value="TWO-COMPONENT HISTIDINE KINASE"/>
    <property type="match status" value="1"/>
</dbReference>
<keyword evidence="6" id="KW-0067">ATP-binding</keyword>
<dbReference type="SUPFAM" id="SSF55874">
    <property type="entry name" value="ATPase domain of HSP90 chaperone/DNA topoisomerase II/histidine kinase"/>
    <property type="match status" value="1"/>
</dbReference>
<dbReference type="InterPro" id="IPR005467">
    <property type="entry name" value="His_kinase_dom"/>
</dbReference>
<feature type="domain" description="Histidine kinase" evidence="9">
    <location>
        <begin position="244"/>
        <end position="475"/>
    </location>
</feature>
<feature type="transmembrane region" description="Helical" evidence="8">
    <location>
        <begin position="52"/>
        <end position="72"/>
    </location>
</feature>
<dbReference type="KEGG" id="nao:Y958_19470"/>
<protein>
    <recommendedName>
        <fullName evidence="2">histidine kinase</fullName>
        <ecNumber evidence="2">2.7.13.3</ecNumber>
    </recommendedName>
</protein>
<evidence type="ECO:0000256" key="1">
    <source>
        <dbReference type="ARBA" id="ARBA00000085"/>
    </source>
</evidence>
<keyword evidence="8" id="KW-0812">Transmembrane</keyword>
<evidence type="ECO:0000256" key="5">
    <source>
        <dbReference type="ARBA" id="ARBA00022777"/>
    </source>
</evidence>
<keyword evidence="7" id="KW-0902">Two-component regulatory system</keyword>
<dbReference type="GO" id="GO:0000156">
    <property type="term" value="F:phosphorelay response regulator activity"/>
    <property type="evidence" value="ECO:0007669"/>
    <property type="project" value="TreeGrafter"/>
</dbReference>
<evidence type="ECO:0000256" key="2">
    <source>
        <dbReference type="ARBA" id="ARBA00012438"/>
    </source>
</evidence>
<keyword evidence="5 10" id="KW-0418">Kinase</keyword>
<dbReference type="PROSITE" id="PS50109">
    <property type="entry name" value="HIS_KIN"/>
    <property type="match status" value="1"/>
</dbReference>
<proteinExistence type="predicted"/>
<keyword evidence="4" id="KW-0547">Nucleotide-binding</keyword>
<reference evidence="10 11" key="1">
    <citation type="submission" date="2017-06" db="EMBL/GenBank/DDBJ databases">
        <title>Complete genome sequence of Nitrospirillum amazonense strain CBAmC, an endophytic nitrogen-fixing and plant growth-promoting bacterium, isolated from sugarcane.</title>
        <authorList>
            <person name="Schwab S."/>
            <person name="dos Santos Teixeira K.R."/>
            <person name="Simoes Araujo J.L."/>
            <person name="Soares Vidal M."/>
            <person name="Borges de Freitas H.R."/>
            <person name="Rivello Crivelaro A.L."/>
            <person name="Bueno de Camargo Nunes A."/>
            <person name="dos Santos C.M."/>
            <person name="Palmeira da Silva Rosa D."/>
            <person name="da Silva Padilha D."/>
            <person name="da Silva E."/>
            <person name="Araujo Terra L."/>
            <person name="Soares Mendes V."/>
            <person name="Farinelli L."/>
            <person name="Magalhaes Cruz L."/>
            <person name="Baldani J.I."/>
        </authorList>
    </citation>
    <scope>NUCLEOTIDE SEQUENCE [LARGE SCALE GENOMIC DNA]</scope>
    <source>
        <strain evidence="10 11">CBAmC</strain>
    </source>
</reference>
<keyword evidence="8" id="KW-1133">Transmembrane helix</keyword>
<dbReference type="GO" id="GO:0004673">
    <property type="term" value="F:protein histidine kinase activity"/>
    <property type="evidence" value="ECO:0007669"/>
    <property type="project" value="UniProtKB-EC"/>
</dbReference>
<dbReference type="GO" id="GO:0007234">
    <property type="term" value="P:osmosensory signaling via phosphorelay pathway"/>
    <property type="evidence" value="ECO:0007669"/>
    <property type="project" value="TreeGrafter"/>
</dbReference>
<dbReference type="PRINTS" id="PR00344">
    <property type="entry name" value="BCTRLSENSOR"/>
</dbReference>
<evidence type="ECO:0000313" key="10">
    <source>
        <dbReference type="EMBL" id="ASG23045.1"/>
    </source>
</evidence>
<dbReference type="InterPro" id="IPR003594">
    <property type="entry name" value="HATPase_dom"/>
</dbReference>
<dbReference type="InterPro" id="IPR036890">
    <property type="entry name" value="HATPase_C_sf"/>
</dbReference>
<evidence type="ECO:0000256" key="4">
    <source>
        <dbReference type="ARBA" id="ARBA00022741"/>
    </source>
</evidence>
<dbReference type="GO" id="GO:0030295">
    <property type="term" value="F:protein kinase activator activity"/>
    <property type="evidence" value="ECO:0007669"/>
    <property type="project" value="TreeGrafter"/>
</dbReference>
<keyword evidence="11" id="KW-1185">Reference proteome</keyword>
<dbReference type="Proteomes" id="UP000197153">
    <property type="component" value="Chromosome 2"/>
</dbReference>
<evidence type="ECO:0000256" key="8">
    <source>
        <dbReference type="SAM" id="Phobius"/>
    </source>
</evidence>
<dbReference type="InterPro" id="IPR004358">
    <property type="entry name" value="Sig_transdc_His_kin-like_C"/>
</dbReference>
<evidence type="ECO:0000259" key="9">
    <source>
        <dbReference type="PROSITE" id="PS50109"/>
    </source>
</evidence>
<gene>
    <name evidence="10" type="ORF">Y958_19470</name>
</gene>
<keyword evidence="3" id="KW-0808">Transferase</keyword>
<evidence type="ECO:0000313" key="11">
    <source>
        <dbReference type="Proteomes" id="UP000197153"/>
    </source>
</evidence>
<dbReference type="EC" id="2.7.13.3" evidence="2"/>
<dbReference type="EMBL" id="CP022111">
    <property type="protein sequence ID" value="ASG23045.1"/>
    <property type="molecule type" value="Genomic_DNA"/>
</dbReference>
<dbReference type="AlphaFoldDB" id="A0A248JWG1"/>
<dbReference type="InterPro" id="IPR050351">
    <property type="entry name" value="BphY/WalK/GraS-like"/>
</dbReference>
<keyword evidence="8" id="KW-0472">Membrane</keyword>
<evidence type="ECO:0000256" key="7">
    <source>
        <dbReference type="ARBA" id="ARBA00023012"/>
    </source>
</evidence>
<dbReference type="SMART" id="SM00387">
    <property type="entry name" value="HATPase_c"/>
    <property type="match status" value="1"/>
</dbReference>
<dbReference type="PANTHER" id="PTHR42878:SF7">
    <property type="entry name" value="SENSOR HISTIDINE KINASE GLRK"/>
    <property type="match status" value="1"/>
</dbReference>
<dbReference type="Pfam" id="PF02518">
    <property type="entry name" value="HATPase_c"/>
    <property type="match status" value="1"/>
</dbReference>